<keyword evidence="4" id="KW-1185">Reference proteome</keyword>
<dbReference type="Gene3D" id="1.10.530.10">
    <property type="match status" value="1"/>
</dbReference>
<accession>A0ABP9CLI9</accession>
<dbReference type="Proteomes" id="UP001500839">
    <property type="component" value="Unassembled WGS sequence"/>
</dbReference>
<dbReference type="PANTHER" id="PTHR30163:SF8">
    <property type="entry name" value="LYTIC MUREIN TRANSGLYCOSYLASE"/>
    <property type="match status" value="1"/>
</dbReference>
<dbReference type="PANTHER" id="PTHR30163">
    <property type="entry name" value="MEMBRANE-BOUND LYTIC MUREIN TRANSGLYCOSYLASE B"/>
    <property type="match status" value="1"/>
</dbReference>
<feature type="region of interest" description="Disordered" evidence="1">
    <location>
        <begin position="126"/>
        <end position="148"/>
    </location>
</feature>
<dbReference type="SUPFAM" id="SSF53955">
    <property type="entry name" value="Lysozyme-like"/>
    <property type="match status" value="1"/>
</dbReference>
<evidence type="ECO:0000259" key="2">
    <source>
        <dbReference type="Pfam" id="PF13406"/>
    </source>
</evidence>
<dbReference type="EMBL" id="BAABKQ010000001">
    <property type="protein sequence ID" value="GAA4811342.1"/>
    <property type="molecule type" value="Genomic_DNA"/>
</dbReference>
<organism evidence="3 4">
    <name type="scientific">Tomitella cavernea</name>
    <dbReference type="NCBI Taxonomy" id="1387982"/>
    <lineage>
        <taxon>Bacteria</taxon>
        <taxon>Bacillati</taxon>
        <taxon>Actinomycetota</taxon>
        <taxon>Actinomycetes</taxon>
        <taxon>Mycobacteriales</taxon>
        <taxon>Tomitella</taxon>
    </lineage>
</organism>
<dbReference type="Pfam" id="PF13406">
    <property type="entry name" value="SLT_2"/>
    <property type="match status" value="1"/>
</dbReference>
<name>A0ABP9CLI9_9ACTN</name>
<evidence type="ECO:0000313" key="4">
    <source>
        <dbReference type="Proteomes" id="UP001500839"/>
    </source>
</evidence>
<sequence length="254" mass="25951">MGGARRARSRASTVIAAVMPALVVSGVVGAAVVSCSLVERPTVPDLNPPGAGAPLPPIDVEAPGRSADQLADWASGLSGQLGISQTALEAYGYAQAVMAVARPDCHLGWTTVAGIGSVESKHGTHGGASVSAAGQVNPPIRGVPLDGRPGVANIDDTDGGAMDGDPVHDRAMGPMQFIPETWERWGVDANGDGIADPDNLDDAALTAGRYLCGFGRDLSTATGWTSALASYNMSEAYAREVQFRANAYSVGVRP</sequence>
<dbReference type="PROSITE" id="PS51257">
    <property type="entry name" value="PROKAR_LIPOPROTEIN"/>
    <property type="match status" value="1"/>
</dbReference>
<feature type="domain" description="Transglycosylase SLT" evidence="2">
    <location>
        <begin position="171"/>
        <end position="213"/>
    </location>
</feature>
<comment type="caution">
    <text evidence="3">The sequence shown here is derived from an EMBL/GenBank/DDBJ whole genome shotgun (WGS) entry which is preliminary data.</text>
</comment>
<dbReference type="CDD" id="cd13399">
    <property type="entry name" value="Slt35-like"/>
    <property type="match status" value="1"/>
</dbReference>
<dbReference type="InterPro" id="IPR043426">
    <property type="entry name" value="MltB-like"/>
</dbReference>
<dbReference type="InterPro" id="IPR031304">
    <property type="entry name" value="SLT_2"/>
</dbReference>
<proteinExistence type="predicted"/>
<evidence type="ECO:0000256" key="1">
    <source>
        <dbReference type="SAM" id="MobiDB-lite"/>
    </source>
</evidence>
<gene>
    <name evidence="3" type="ORF">GCM10023353_14850</name>
</gene>
<evidence type="ECO:0000313" key="3">
    <source>
        <dbReference type="EMBL" id="GAA4811342.1"/>
    </source>
</evidence>
<protein>
    <submittedName>
        <fullName evidence="3">Lytic murein transglycosylase</fullName>
    </submittedName>
</protein>
<reference evidence="4" key="1">
    <citation type="journal article" date="2019" name="Int. J. Syst. Evol. Microbiol.">
        <title>The Global Catalogue of Microorganisms (GCM) 10K type strain sequencing project: providing services to taxonomists for standard genome sequencing and annotation.</title>
        <authorList>
            <consortium name="The Broad Institute Genomics Platform"/>
            <consortium name="The Broad Institute Genome Sequencing Center for Infectious Disease"/>
            <person name="Wu L."/>
            <person name="Ma J."/>
        </authorList>
    </citation>
    <scope>NUCLEOTIDE SEQUENCE [LARGE SCALE GENOMIC DNA]</scope>
    <source>
        <strain evidence="4">JCM 18542</strain>
    </source>
</reference>
<dbReference type="InterPro" id="IPR023346">
    <property type="entry name" value="Lysozyme-like_dom_sf"/>
</dbReference>